<dbReference type="Proteomes" id="UP001284601">
    <property type="component" value="Unassembled WGS sequence"/>
</dbReference>
<keyword evidence="17" id="KW-0460">Magnesium</keyword>
<dbReference type="Pfam" id="PF00152">
    <property type="entry name" value="tRNA-synt_2"/>
    <property type="match status" value="1"/>
</dbReference>
<feature type="transmembrane region" description="Helical" evidence="19">
    <location>
        <begin position="678"/>
        <end position="701"/>
    </location>
</feature>
<dbReference type="Pfam" id="PF09924">
    <property type="entry name" value="LPG_synthase_C"/>
    <property type="match status" value="1"/>
</dbReference>
<evidence type="ECO:0000256" key="16">
    <source>
        <dbReference type="ARBA" id="ARBA00048573"/>
    </source>
</evidence>
<comment type="subunit">
    <text evidence="17">Homodimer.</text>
</comment>
<dbReference type="Gene3D" id="2.40.50.140">
    <property type="entry name" value="Nucleic acid-binding proteins"/>
    <property type="match status" value="1"/>
</dbReference>
<evidence type="ECO:0000259" key="20">
    <source>
        <dbReference type="PROSITE" id="PS50862"/>
    </source>
</evidence>
<reference evidence="21 22" key="2">
    <citation type="submission" date="2023-10" db="EMBL/GenBank/DDBJ databases">
        <authorList>
            <person name="Han X.F."/>
        </authorList>
    </citation>
    <scope>NUCLEOTIDE SEQUENCE [LARGE SCALE GENOMIC DNA]</scope>
    <source>
        <strain evidence="21 22">KCTC 39840</strain>
    </source>
</reference>
<dbReference type="PROSITE" id="PS50862">
    <property type="entry name" value="AA_TRNA_LIGASE_II"/>
    <property type="match status" value="1"/>
</dbReference>
<sequence>MSATDEAAGAAGADPAAPKADFQEAERTRRLAKLDALRERGIEPYPVRFDRDATAAALHERHAGLAPGARTGETVHVAGRVMGLRRHGGLDFADLMDETGTIQLLADRAVLGEQALHDFAALDLGDWVGVAGEVIASQTGELTVALSEFALLSKALRPLPDLRHGLTDPEARYRRRYVDLVVDPPARKVFAARSVAIAAVREVLIERGFREVETPVLLSQAGGASAKPFLTHHNALDIEMSLRIALELPLKRLLVGGMDRVFEIGRVFRNEGLDTRHNPEFTLLEAYQSFGDYRDMMELTETLVSRAALAANGTTIVRVGEREIDLRPPFRRASMIELIKEHGGVDMHPSMPVEEARAIADRFGVEWMDVWGSGKILSEVCDELSESKLIEPTFVMDHPKEISPLARTHRDDPLLTERFELVVAGRELANAYSELNDPVDQAERFAYEAKQQAGGDEEAEPVDDDYVQALEYGLPPTGGLGVGIDRLIMLITGVDSIRDVILFPTLRPQEGGGQRAPATASGPEPLALSEGSARDDGEGAEGAGAPVAIHRAVPITRKPRALKPLAWLTALVGVLSLLPSLPLLDWSFGFGNLLERPGRAVTFVLSVVLGIALIAVARQVARGKERAYWIALGLFGAATVVHVLKGPDPLAALANAAMFVAFVWNRDDFRAKGDPGSFVDALAFIPVYVGVVLTFGVVSLLTQANNVSPHLGAGGVLKTTFGGLVGADGEYEYRRRLFHDFFSDALLVLGIAGLAILLYLLFRPLVQRTPPSEDRRARARAIVKEWGSDTLAYFALRRDKSYFFSADGRSLIAYAYVRGYAMVAADPIGPPAQRAQVLDEFLAFCREQGWGVAFLAVREADAPLYRDRGMHAIYLGDEAILRCDTFTLQGKAMKSVREAVNRVGRDHSFELLRENEASPELVAQLNAISAEWRRGNDERGFTMELGEDVEGTDPDFVIALARDASGAPAGFLRFVPAYGEDRGYSLDLMRRKPESANGLTEFLIANAALTLGADGVRRLSLNFAAWGRLLDTAEDAGWLGRFEQKVAKGLNPYFQIQSLRDFNAKFGPQWLPRSIVIDDLSELPKVALLYASVEGFLDLPLIGRLFVPPVRRAVAEGDNPPAGAVSASGS</sequence>
<evidence type="ECO:0000256" key="9">
    <source>
        <dbReference type="ARBA" id="ARBA00022840"/>
    </source>
</evidence>
<evidence type="ECO:0000256" key="12">
    <source>
        <dbReference type="ARBA" id="ARBA00023251"/>
    </source>
</evidence>
<comment type="subcellular location">
    <subcellularLocation>
        <location evidence="1">Cell membrane</location>
        <topology evidence="1">Multi-pass membrane protein</topology>
    </subcellularLocation>
    <subcellularLocation>
        <location evidence="17">Cytoplasm</location>
    </subcellularLocation>
</comment>
<dbReference type="EMBL" id="JAWSTH010000100">
    <property type="protein sequence ID" value="MDW5597733.1"/>
    <property type="molecule type" value="Genomic_DNA"/>
</dbReference>
<dbReference type="HAMAP" id="MF_00252">
    <property type="entry name" value="Lys_tRNA_synth_class2"/>
    <property type="match status" value="1"/>
</dbReference>
<keyword evidence="17" id="KW-0648">Protein biosynthesis</keyword>
<accession>A0ABU4HWY6</accession>
<feature type="domain" description="Aminoacyl-transfer RNA synthetases class-II family profile" evidence="20">
    <location>
        <begin position="198"/>
        <end position="508"/>
    </location>
</feature>
<keyword evidence="11 17" id="KW-0030">Aminoacyl-tRNA synthetase</keyword>
<dbReference type="InterPro" id="IPR045864">
    <property type="entry name" value="aa-tRNA-synth_II/BPL/LPL"/>
</dbReference>
<keyword evidence="17" id="KW-0963">Cytoplasm</keyword>
<feature type="binding site" evidence="17">
    <location>
        <position position="427"/>
    </location>
    <ligand>
        <name>Mg(2+)</name>
        <dbReference type="ChEBI" id="CHEBI:18420"/>
        <label>2</label>
    </ligand>
</feature>
<keyword evidence="9 17" id="KW-0067">ATP-binding</keyword>
<comment type="catalytic activity">
    <reaction evidence="16 17">
        <text>tRNA(Lys) + L-lysine + ATP = L-lysyl-tRNA(Lys) + AMP + diphosphate</text>
        <dbReference type="Rhea" id="RHEA:20792"/>
        <dbReference type="Rhea" id="RHEA-COMP:9696"/>
        <dbReference type="Rhea" id="RHEA-COMP:9697"/>
        <dbReference type="ChEBI" id="CHEBI:30616"/>
        <dbReference type="ChEBI" id="CHEBI:32551"/>
        <dbReference type="ChEBI" id="CHEBI:33019"/>
        <dbReference type="ChEBI" id="CHEBI:78442"/>
        <dbReference type="ChEBI" id="CHEBI:78529"/>
        <dbReference type="ChEBI" id="CHEBI:456215"/>
        <dbReference type="EC" id="6.1.1.6"/>
    </reaction>
</comment>
<evidence type="ECO:0000256" key="10">
    <source>
        <dbReference type="ARBA" id="ARBA00023098"/>
    </source>
</evidence>
<keyword evidence="6" id="KW-0808">Transferase</keyword>
<comment type="function">
    <text evidence="14">Catalyzes the production of L-lysyl-tRNA(Lys)transfer and the transfer of a lysyl group from L-lysyl-tRNA(Lys) to membrane-bound phosphatidylglycerol (PG), which produces lysylphosphatidylglycerol (LPG), one of the components of the bacterial membrane with a positive net charge. LPG synthesis contributes to the resistance to cationic antimicrobial peptides (CAMPs) and likely protects M.tuberculosis against the CAMPs produced by competiting microorganisms (bacteriocins). In fact, the modification of anionic phosphatidylglycerol with positively charged L-lysine results in repulsion of the peptides.</text>
</comment>
<dbReference type="InterPro" id="IPR004364">
    <property type="entry name" value="Aa-tRNA-synt_II"/>
</dbReference>
<keyword evidence="13" id="KW-0511">Multifunctional enzyme</keyword>
<evidence type="ECO:0000256" key="4">
    <source>
        <dbReference type="ARBA" id="ARBA00022475"/>
    </source>
</evidence>
<comment type="similarity">
    <text evidence="17">Belongs to the class-II aminoacyl-tRNA synthetase family.</text>
</comment>
<evidence type="ECO:0000256" key="18">
    <source>
        <dbReference type="SAM" id="MobiDB-lite"/>
    </source>
</evidence>
<evidence type="ECO:0000256" key="13">
    <source>
        <dbReference type="ARBA" id="ARBA00023268"/>
    </source>
</evidence>
<dbReference type="InterPro" id="IPR006195">
    <property type="entry name" value="aa-tRNA-synth_II"/>
</dbReference>
<keyword evidence="10" id="KW-0443">Lipid metabolism</keyword>
<gene>
    <name evidence="17 21" type="primary">lysS</name>
    <name evidence="21" type="ORF">R7226_25500</name>
</gene>
<evidence type="ECO:0000256" key="2">
    <source>
        <dbReference type="ARBA" id="ARBA00005270"/>
    </source>
</evidence>
<evidence type="ECO:0000256" key="17">
    <source>
        <dbReference type="HAMAP-Rule" id="MF_00252"/>
    </source>
</evidence>
<keyword evidence="19" id="KW-1133">Transmembrane helix</keyword>
<reference evidence="22" key="1">
    <citation type="submission" date="2023-07" db="EMBL/GenBank/DDBJ databases">
        <title>Conexibacter stalactiti sp. nov., isolated from stalactites in a lava cave and emended description of the genus Conexibacter.</title>
        <authorList>
            <person name="Lee S.D."/>
        </authorList>
    </citation>
    <scope>NUCLEOTIDE SEQUENCE [LARGE SCALE GENOMIC DNA]</scope>
    <source>
        <strain evidence="22">KCTC 39840</strain>
    </source>
</reference>
<comment type="catalytic activity">
    <reaction evidence="15">
        <text>L-lysyl-tRNA(Lys) + a 1,2-diacyl-sn-glycero-3-phospho-(1'-sn-glycerol) = a 1,2-diacyl-sn-glycero-3-phospho-1'-(3'-O-L-lysyl)-sn-glycerol + tRNA(Lys)</text>
        <dbReference type="Rhea" id="RHEA:10668"/>
        <dbReference type="Rhea" id="RHEA-COMP:9696"/>
        <dbReference type="Rhea" id="RHEA-COMP:9697"/>
        <dbReference type="ChEBI" id="CHEBI:64716"/>
        <dbReference type="ChEBI" id="CHEBI:75792"/>
        <dbReference type="ChEBI" id="CHEBI:78442"/>
        <dbReference type="ChEBI" id="CHEBI:78529"/>
        <dbReference type="EC" id="2.3.2.3"/>
    </reaction>
</comment>
<comment type="caution">
    <text evidence="21">The sequence shown here is derived from an EMBL/GenBank/DDBJ whole genome shotgun (WGS) entry which is preliminary data.</text>
</comment>
<feature type="region of interest" description="Disordered" evidence="18">
    <location>
        <begin position="1"/>
        <end position="25"/>
    </location>
</feature>
<dbReference type="PRINTS" id="PR00982">
    <property type="entry name" value="TRNASYNTHLYS"/>
</dbReference>
<dbReference type="SUPFAM" id="SSF55681">
    <property type="entry name" value="Class II aaRS and biotin synthetases"/>
    <property type="match status" value="1"/>
</dbReference>
<evidence type="ECO:0000256" key="5">
    <source>
        <dbReference type="ARBA" id="ARBA00022598"/>
    </source>
</evidence>
<keyword evidence="12" id="KW-0046">Antibiotic resistance</keyword>
<evidence type="ECO:0000256" key="8">
    <source>
        <dbReference type="ARBA" id="ARBA00022741"/>
    </source>
</evidence>
<keyword evidence="7 17" id="KW-0479">Metal-binding</keyword>
<evidence type="ECO:0000256" key="1">
    <source>
        <dbReference type="ARBA" id="ARBA00004651"/>
    </source>
</evidence>
<dbReference type="InterPro" id="IPR004365">
    <property type="entry name" value="NA-bd_OB_tRNA"/>
</dbReference>
<keyword evidence="19" id="KW-0472">Membrane</keyword>
<evidence type="ECO:0000256" key="6">
    <source>
        <dbReference type="ARBA" id="ARBA00022679"/>
    </source>
</evidence>
<evidence type="ECO:0000256" key="3">
    <source>
        <dbReference type="ARBA" id="ARBA00009968"/>
    </source>
</evidence>
<evidence type="ECO:0000256" key="15">
    <source>
        <dbReference type="ARBA" id="ARBA00047540"/>
    </source>
</evidence>
<keyword evidence="4" id="KW-1003">Cell membrane</keyword>
<evidence type="ECO:0000256" key="14">
    <source>
        <dbReference type="ARBA" id="ARBA00024681"/>
    </source>
</evidence>
<evidence type="ECO:0000313" key="22">
    <source>
        <dbReference type="Proteomes" id="UP001284601"/>
    </source>
</evidence>
<feature type="binding site" evidence="17">
    <location>
        <position position="427"/>
    </location>
    <ligand>
        <name>Mg(2+)</name>
        <dbReference type="ChEBI" id="CHEBI:18420"/>
        <label>1</label>
    </ligand>
</feature>
<dbReference type="InterPro" id="IPR044136">
    <property type="entry name" value="Lys-tRNA-ligase_II_N"/>
</dbReference>
<dbReference type="NCBIfam" id="TIGR00499">
    <property type="entry name" value="lysS_bact"/>
    <property type="match status" value="1"/>
</dbReference>
<evidence type="ECO:0000256" key="11">
    <source>
        <dbReference type="ARBA" id="ARBA00023146"/>
    </source>
</evidence>
<dbReference type="InterPro" id="IPR012340">
    <property type="entry name" value="NA-bd_OB-fold"/>
</dbReference>
<dbReference type="PANTHER" id="PTHR42918">
    <property type="entry name" value="LYSYL-TRNA SYNTHETASE"/>
    <property type="match status" value="1"/>
</dbReference>
<evidence type="ECO:0000313" key="21">
    <source>
        <dbReference type="EMBL" id="MDW5597733.1"/>
    </source>
</evidence>
<comment type="similarity">
    <text evidence="3">In the C-terminal section; belongs to the class-II aminoacyl-tRNA synthetase family.</text>
</comment>
<dbReference type="SUPFAM" id="SSF50249">
    <property type="entry name" value="Nucleic acid-binding proteins"/>
    <property type="match status" value="1"/>
</dbReference>
<comment type="cofactor">
    <cofactor evidence="17">
        <name>Mg(2+)</name>
        <dbReference type="ChEBI" id="CHEBI:18420"/>
    </cofactor>
    <text evidence="17">Binds 3 Mg(2+) ions per subunit.</text>
</comment>
<name>A0ABU4HWY6_9ACTN</name>
<comment type="similarity">
    <text evidence="2">In the N-terminal section; belongs to the LPG synthetase family.</text>
</comment>
<dbReference type="InterPro" id="IPR018149">
    <property type="entry name" value="Lys-tRNA-synth_II_C"/>
</dbReference>
<feature type="region of interest" description="Disordered" evidence="18">
    <location>
        <begin position="508"/>
        <end position="542"/>
    </location>
</feature>
<dbReference type="EC" id="6.1.1.6" evidence="17"/>
<keyword evidence="8 17" id="KW-0547">Nucleotide-binding</keyword>
<keyword evidence="19" id="KW-0812">Transmembrane</keyword>
<organism evidence="21 22">
    <name type="scientific">Conexibacter stalactiti</name>
    <dbReference type="NCBI Taxonomy" id="1940611"/>
    <lineage>
        <taxon>Bacteria</taxon>
        <taxon>Bacillati</taxon>
        <taxon>Actinomycetota</taxon>
        <taxon>Thermoleophilia</taxon>
        <taxon>Solirubrobacterales</taxon>
        <taxon>Conexibacteraceae</taxon>
        <taxon>Conexibacter</taxon>
    </lineage>
</organism>
<feature type="binding site" evidence="17">
    <location>
        <position position="420"/>
    </location>
    <ligand>
        <name>Mg(2+)</name>
        <dbReference type="ChEBI" id="CHEBI:18420"/>
        <label>1</label>
    </ligand>
</feature>
<keyword evidence="22" id="KW-1185">Reference proteome</keyword>
<dbReference type="Gene3D" id="3.30.930.10">
    <property type="entry name" value="Bira Bifunctional Protein, Domain 2"/>
    <property type="match status" value="1"/>
</dbReference>
<dbReference type="CDD" id="cd00775">
    <property type="entry name" value="LysRS_core"/>
    <property type="match status" value="1"/>
</dbReference>
<dbReference type="Pfam" id="PF01336">
    <property type="entry name" value="tRNA_anti-codon"/>
    <property type="match status" value="1"/>
</dbReference>
<dbReference type="NCBIfam" id="NF001756">
    <property type="entry name" value="PRK00484.1"/>
    <property type="match status" value="1"/>
</dbReference>
<protein>
    <recommendedName>
        <fullName evidence="17">Lysine--tRNA ligase</fullName>
        <ecNumber evidence="17">6.1.1.6</ecNumber>
    </recommendedName>
    <alternativeName>
        <fullName evidence="17">Lysyl-tRNA synthetase</fullName>
        <shortName evidence="17">LysRS</shortName>
    </alternativeName>
</protein>
<dbReference type="InterPro" id="IPR002313">
    <property type="entry name" value="Lys-tRNA-ligase_II"/>
</dbReference>
<dbReference type="PANTHER" id="PTHR42918:SF15">
    <property type="entry name" value="LYSINE--TRNA LIGASE, CHLOROPLASTIC_MITOCHONDRIAL"/>
    <property type="match status" value="1"/>
</dbReference>
<evidence type="ECO:0000256" key="19">
    <source>
        <dbReference type="SAM" id="Phobius"/>
    </source>
</evidence>
<proteinExistence type="inferred from homology"/>
<dbReference type="RefSeq" id="WP_318600198.1">
    <property type="nucleotide sequence ID" value="NZ_JAWSTH010000100.1"/>
</dbReference>
<dbReference type="InterPro" id="IPR024320">
    <property type="entry name" value="LPG_synthase_C"/>
</dbReference>
<feature type="transmembrane region" description="Helical" evidence="19">
    <location>
        <begin position="600"/>
        <end position="620"/>
    </location>
</feature>
<feature type="transmembrane region" description="Helical" evidence="19">
    <location>
        <begin position="741"/>
        <end position="762"/>
    </location>
</feature>
<evidence type="ECO:0000256" key="7">
    <source>
        <dbReference type="ARBA" id="ARBA00022723"/>
    </source>
</evidence>
<keyword evidence="5 17" id="KW-0436">Ligase</keyword>
<feature type="compositionally biased region" description="Low complexity" evidence="18">
    <location>
        <begin position="7"/>
        <end position="20"/>
    </location>
</feature>
<feature type="transmembrane region" description="Helical" evidence="19">
    <location>
        <begin position="627"/>
        <end position="644"/>
    </location>
</feature>
<dbReference type="GO" id="GO:0004824">
    <property type="term" value="F:lysine-tRNA ligase activity"/>
    <property type="evidence" value="ECO:0007669"/>
    <property type="project" value="UniProtKB-EC"/>
</dbReference>
<dbReference type="CDD" id="cd04322">
    <property type="entry name" value="LysRS_N"/>
    <property type="match status" value="1"/>
</dbReference>